<feature type="domain" description="Methyltransferase" evidence="1">
    <location>
        <begin position="279"/>
        <end position="387"/>
    </location>
</feature>
<evidence type="ECO:0000313" key="3">
    <source>
        <dbReference type="Proteomes" id="UP000002715"/>
    </source>
</evidence>
<dbReference type="STRING" id="74546.PMT9312_1325"/>
<dbReference type="AlphaFoldDB" id="Q319R1"/>
<dbReference type="EMBL" id="CP000111">
    <property type="protein sequence ID" value="ABB50384.1"/>
    <property type="molecule type" value="Genomic_DNA"/>
</dbReference>
<dbReference type="CDD" id="cd02440">
    <property type="entry name" value="AdoMet_MTases"/>
    <property type="match status" value="1"/>
</dbReference>
<dbReference type="Proteomes" id="UP000002715">
    <property type="component" value="Chromosome"/>
</dbReference>
<accession>Q319R1</accession>
<dbReference type="RefSeq" id="WP_011376870.1">
    <property type="nucleotide sequence ID" value="NC_007577.1"/>
</dbReference>
<dbReference type="HOGENOM" id="CLU_635942_0_0_3"/>
<proteinExistence type="predicted"/>
<dbReference type="KEGG" id="pmi:PMT9312_1325"/>
<sequence>MDIKLKGKELNLKLIYKNKKITFDELFNTKKRQFNFELNLNDNFYKGKGIRGDDSIFIPFSKEMGVKITKEKPQRDDSIKEALEMTTLIMKNNIEIFPKIFSTELVENESKETFLITFMENIINKNIFKIFLKRYNSIKNFVPLRDLPYLIKNLNIYPYFLDKFYYFMEEYNLFPEDEWYKKTNLINNKIVDFSRFKILKERYHFPSNKKTKAELLEEYYKLKNIFAKNFNSEYIPQWKGSLYEGFKFDNGFIMEGYKSDHYRFDCYKKLPFIPFNKIKNKSVLDIGSNHGFFSFQSIIHGAKNVVAIELDSKNIKVAEKLKELMNIRNIEFINQDVTNYLFETNNNFELIIMNSVLHQIYKNYKGADNFLKQISNKCNYFVFETPVNHPTVNIKLSSIHKKLRKYFSTVRVQNIYKAYSAGYRAIYICYK</sequence>
<dbReference type="InterPro" id="IPR025714">
    <property type="entry name" value="Methyltranfer_dom"/>
</dbReference>
<gene>
    <name evidence="2" type="ordered locus">PMT9312_1325</name>
</gene>
<dbReference type="Pfam" id="PF13847">
    <property type="entry name" value="Methyltransf_31"/>
    <property type="match status" value="1"/>
</dbReference>
<organism evidence="2 3">
    <name type="scientific">Prochlorococcus marinus (strain MIT 9312)</name>
    <dbReference type="NCBI Taxonomy" id="74546"/>
    <lineage>
        <taxon>Bacteria</taxon>
        <taxon>Bacillati</taxon>
        <taxon>Cyanobacteriota</taxon>
        <taxon>Cyanophyceae</taxon>
        <taxon>Synechococcales</taxon>
        <taxon>Prochlorococcaceae</taxon>
        <taxon>Prochlorococcus</taxon>
    </lineage>
</organism>
<evidence type="ECO:0000259" key="1">
    <source>
        <dbReference type="Pfam" id="PF13847"/>
    </source>
</evidence>
<reference evidence="3" key="1">
    <citation type="submission" date="2005-07" db="EMBL/GenBank/DDBJ databases">
        <title>Complete sequence of Prochlorococcus marinus str. MIT 9312.</title>
        <authorList>
            <consortium name="US DOE Joint Genome Institute"/>
            <person name="Copeland A."/>
            <person name="Lucas S."/>
            <person name="Lapidus A."/>
            <person name="Barry K."/>
            <person name="Detter J.C."/>
            <person name="Glavina T."/>
            <person name="Hammon N."/>
            <person name="Israni S."/>
            <person name="Pitluck S."/>
            <person name="Thiel J."/>
            <person name="Schmutz J."/>
            <person name="Larimer F."/>
            <person name="Land M."/>
            <person name="Kyrpides N."/>
            <person name="Lykidis A."/>
            <person name="Richardson P."/>
        </authorList>
    </citation>
    <scope>NUCLEOTIDE SEQUENCE [LARGE SCALE GENOMIC DNA]</scope>
    <source>
        <strain evidence="3">MIT 9312</strain>
    </source>
</reference>
<name>Q319R1_PROM9</name>
<protein>
    <recommendedName>
        <fullName evidence="1">Methyltransferase domain-containing protein</fullName>
    </recommendedName>
</protein>
<dbReference type="OrthoDB" id="9797829at2"/>
<dbReference type="InterPro" id="IPR029063">
    <property type="entry name" value="SAM-dependent_MTases_sf"/>
</dbReference>
<dbReference type="SUPFAM" id="SSF53335">
    <property type="entry name" value="S-adenosyl-L-methionine-dependent methyltransferases"/>
    <property type="match status" value="1"/>
</dbReference>
<evidence type="ECO:0000313" key="2">
    <source>
        <dbReference type="EMBL" id="ABB50384.1"/>
    </source>
</evidence>
<dbReference type="Gene3D" id="3.40.50.150">
    <property type="entry name" value="Vaccinia Virus protein VP39"/>
    <property type="match status" value="1"/>
</dbReference>